<dbReference type="GO" id="GO:0006040">
    <property type="term" value="P:amino sugar metabolic process"/>
    <property type="evidence" value="ECO:0007669"/>
    <property type="project" value="InterPro"/>
</dbReference>
<keyword evidence="3" id="KW-1185">Reference proteome</keyword>
<comment type="function">
    <text evidence="1">Catalyzes the specific phosphorylation of 1,6-anhydro-N-acetylmuramic acid (anhMurNAc) with the simultaneous cleavage of the 1,6-anhydro ring, generating MurNAc-6-P. Is required for the utilization of anhMurNAc either imported from the medium or derived from its own cell wall murein, and thus plays a role in cell wall recycling.</text>
</comment>
<keyword evidence="1" id="KW-0119">Carbohydrate metabolism</keyword>
<dbReference type="GO" id="GO:0005524">
    <property type="term" value="F:ATP binding"/>
    <property type="evidence" value="ECO:0007669"/>
    <property type="project" value="UniProtKB-UniRule"/>
</dbReference>
<gene>
    <name evidence="1" type="primary">anmK</name>
    <name evidence="2" type="ORF">OLMES_4732</name>
</gene>
<comment type="pathway">
    <text evidence="1">Cell wall biogenesis; peptidoglycan recycling.</text>
</comment>
<dbReference type="KEGG" id="ome:OLMES_4732"/>
<dbReference type="HAMAP" id="MF_01270">
    <property type="entry name" value="AnhMurNAc_kinase"/>
    <property type="match status" value="1"/>
</dbReference>
<dbReference type="InterPro" id="IPR005338">
    <property type="entry name" value="Anhydro_N_Ac-Mur_kinase"/>
</dbReference>
<keyword evidence="1" id="KW-0067">ATP-binding</keyword>
<dbReference type="AlphaFoldDB" id="A0A1Y0IE47"/>
<dbReference type="UniPathway" id="UPA00343"/>
<dbReference type="PANTHER" id="PTHR30605">
    <property type="entry name" value="ANHYDRO-N-ACETYLMURAMIC ACID KINASE"/>
    <property type="match status" value="1"/>
</dbReference>
<organism evidence="2 3">
    <name type="scientific">Oleiphilus messinensis</name>
    <dbReference type="NCBI Taxonomy" id="141451"/>
    <lineage>
        <taxon>Bacteria</taxon>
        <taxon>Pseudomonadati</taxon>
        <taxon>Pseudomonadota</taxon>
        <taxon>Gammaproteobacteria</taxon>
        <taxon>Oceanospirillales</taxon>
        <taxon>Oleiphilaceae</taxon>
        <taxon>Oleiphilus</taxon>
    </lineage>
</organism>
<keyword evidence="1" id="KW-0547">Nucleotide-binding</keyword>
<feature type="binding site" evidence="1">
    <location>
        <begin position="26"/>
        <end position="33"/>
    </location>
    <ligand>
        <name>ATP</name>
        <dbReference type="ChEBI" id="CHEBI:30616"/>
    </ligand>
</feature>
<evidence type="ECO:0000313" key="2">
    <source>
        <dbReference type="EMBL" id="ARU58721.1"/>
    </source>
</evidence>
<comment type="pathway">
    <text evidence="1">Amino-sugar metabolism; 1,6-anhydro-N-acetylmuramate degradation.</text>
</comment>
<dbReference type="CDD" id="cd24050">
    <property type="entry name" value="ASKHA_NBD_ANMK"/>
    <property type="match status" value="1"/>
</dbReference>
<dbReference type="EMBL" id="CP021425">
    <property type="protein sequence ID" value="ARU58721.1"/>
    <property type="molecule type" value="Genomic_DNA"/>
</dbReference>
<dbReference type="Proteomes" id="UP000196027">
    <property type="component" value="Chromosome"/>
</dbReference>
<dbReference type="GO" id="GO:0009254">
    <property type="term" value="P:peptidoglycan turnover"/>
    <property type="evidence" value="ECO:0007669"/>
    <property type="project" value="UniProtKB-UniRule"/>
</dbReference>
<dbReference type="InterPro" id="IPR043129">
    <property type="entry name" value="ATPase_NBD"/>
</dbReference>
<evidence type="ECO:0000313" key="3">
    <source>
        <dbReference type="Proteomes" id="UP000196027"/>
    </source>
</evidence>
<accession>A0A1Y0IE47</accession>
<dbReference type="GO" id="GO:0016301">
    <property type="term" value="F:kinase activity"/>
    <property type="evidence" value="ECO:0007669"/>
    <property type="project" value="UniProtKB-KW"/>
</dbReference>
<dbReference type="RefSeq" id="WP_232465186.1">
    <property type="nucleotide sequence ID" value="NZ_CP021425.1"/>
</dbReference>
<protein>
    <recommendedName>
        <fullName evidence="1">Anhydro-N-acetylmuramic acid kinase</fullName>
        <ecNumber evidence="1">2.7.1.170</ecNumber>
    </recommendedName>
    <alternativeName>
        <fullName evidence="1">AnhMurNAc kinase</fullName>
    </alternativeName>
</protein>
<proteinExistence type="inferred from homology"/>
<dbReference type="UniPathway" id="UPA00544"/>
<reference evidence="2 3" key="1">
    <citation type="submission" date="2017-05" db="EMBL/GenBank/DDBJ databases">
        <title>Genomic insights into alkan degradation activity of Oleiphilus messinensis.</title>
        <authorList>
            <person name="Kozyavkin S.A."/>
            <person name="Slesarev A.I."/>
            <person name="Golyshin P.N."/>
            <person name="Korzhenkov A."/>
            <person name="Golyshina O.N."/>
            <person name="Toshchakov S.V."/>
        </authorList>
    </citation>
    <scope>NUCLEOTIDE SEQUENCE [LARGE SCALE GENOMIC DNA]</scope>
    <source>
        <strain evidence="2 3">ME102</strain>
    </source>
</reference>
<dbReference type="NCBIfam" id="NF007139">
    <property type="entry name" value="PRK09585.1-3"/>
    <property type="match status" value="1"/>
</dbReference>
<dbReference type="SUPFAM" id="SSF53067">
    <property type="entry name" value="Actin-like ATPase domain"/>
    <property type="match status" value="1"/>
</dbReference>
<evidence type="ECO:0000256" key="1">
    <source>
        <dbReference type="HAMAP-Rule" id="MF_01270"/>
    </source>
</evidence>
<dbReference type="EC" id="2.7.1.170" evidence="1"/>
<dbReference type="GO" id="GO:0097175">
    <property type="term" value="P:1,6-anhydro-N-acetyl-beta-muramic acid catabolic process"/>
    <property type="evidence" value="ECO:0007669"/>
    <property type="project" value="UniProtKB-UniRule"/>
</dbReference>
<dbReference type="PANTHER" id="PTHR30605:SF0">
    <property type="entry name" value="ANHYDRO-N-ACETYLMURAMIC ACID KINASE"/>
    <property type="match status" value="1"/>
</dbReference>
<keyword evidence="1 2" id="KW-0418">Kinase</keyword>
<name>A0A1Y0IE47_9GAMM</name>
<comment type="catalytic activity">
    <reaction evidence="1">
        <text>1,6-anhydro-N-acetyl-beta-muramate + ATP + H2O = N-acetyl-D-muramate 6-phosphate + ADP + H(+)</text>
        <dbReference type="Rhea" id="RHEA:24952"/>
        <dbReference type="ChEBI" id="CHEBI:15377"/>
        <dbReference type="ChEBI" id="CHEBI:15378"/>
        <dbReference type="ChEBI" id="CHEBI:30616"/>
        <dbReference type="ChEBI" id="CHEBI:58690"/>
        <dbReference type="ChEBI" id="CHEBI:58722"/>
        <dbReference type="ChEBI" id="CHEBI:456216"/>
        <dbReference type="EC" id="2.7.1.170"/>
    </reaction>
</comment>
<dbReference type="Gene3D" id="3.30.420.40">
    <property type="match status" value="2"/>
</dbReference>
<dbReference type="Pfam" id="PF03702">
    <property type="entry name" value="AnmK"/>
    <property type="match status" value="1"/>
</dbReference>
<sequence>MHPISPHTEHQNYSIHENYYVGLMSGTSIDGIDAALITVRGEKLHLQETLSYNIPEDIKSEILSLCNTGDNEIHRMKTMDRMLGELFAKATLNLLQKANIRPKQVTAIGSHGQTIRHYPNEKVGYTLQIGDPNTISNLTGITTVADFRQKDVADGGQGAPLVPPFHEAVFLNQERISAVANIGGMANISLHHNNQLIGFDTGPGNVLMDLWINCHKGAHFDFNGDWASQGTTDQLLLDHMLQSEPYFAQPAPKSTGREVFNSSWLAKMLGTEQRSAADVQRTLLELTARTVSNALKELSVCGDVIVCGGGAHNLLLMARLQSHLQSKGVRVRSSAETGIDPDWVEACAFAWLAHRTLNQRTGSRATVTGAHKDNILGAVYYV</sequence>
<comment type="similarity">
    <text evidence="1">Belongs to the anhydro-N-acetylmuramic acid kinase family.</text>
</comment>
<keyword evidence="1" id="KW-0808">Transferase</keyword>
<dbReference type="GO" id="GO:0016773">
    <property type="term" value="F:phosphotransferase activity, alcohol group as acceptor"/>
    <property type="evidence" value="ECO:0007669"/>
    <property type="project" value="UniProtKB-UniRule"/>
</dbReference>